<reference evidence="3 4" key="1">
    <citation type="submission" date="2017-07" db="EMBL/GenBank/DDBJ databases">
        <title>Leptospira spp. isolated from tropical soils.</title>
        <authorList>
            <person name="Thibeaux R."/>
            <person name="Iraola G."/>
            <person name="Ferres I."/>
            <person name="Bierque E."/>
            <person name="Girault D."/>
            <person name="Soupe-Gilbert M.-E."/>
            <person name="Picardeau M."/>
            <person name="Goarant C."/>
        </authorList>
    </citation>
    <scope>NUCLEOTIDE SEQUENCE [LARGE SCALE GENOMIC DNA]</scope>
    <source>
        <strain evidence="2 4">FH1-B-B1</strain>
        <strain evidence="1 3">FH1-B-C1</strain>
    </source>
</reference>
<accession>A0A2M9ZL19</accession>
<dbReference type="Proteomes" id="UP000231990">
    <property type="component" value="Unassembled WGS sequence"/>
</dbReference>
<gene>
    <name evidence="1" type="ORF">CH360_08365</name>
    <name evidence="2" type="ORF">CH373_13320</name>
</gene>
<name>A0A2M9ZL19_9LEPT</name>
<dbReference type="EMBL" id="NPDY01000006">
    <property type="protein sequence ID" value="PJZ69911.1"/>
    <property type="molecule type" value="Genomic_DNA"/>
</dbReference>
<dbReference type="EMBL" id="NPDZ01000008">
    <property type="protein sequence ID" value="PJZ72681.1"/>
    <property type="molecule type" value="Genomic_DNA"/>
</dbReference>
<dbReference type="NCBIfam" id="NF047513">
    <property type="entry name" value="LIC_13246_fam"/>
    <property type="match status" value="1"/>
</dbReference>
<evidence type="ECO:0000313" key="3">
    <source>
        <dbReference type="Proteomes" id="UP000231962"/>
    </source>
</evidence>
<evidence type="ECO:0000313" key="2">
    <source>
        <dbReference type="EMBL" id="PJZ72681.1"/>
    </source>
</evidence>
<dbReference type="OrthoDB" id="329464at2"/>
<dbReference type="Proteomes" id="UP000231962">
    <property type="component" value="Unassembled WGS sequence"/>
</dbReference>
<proteinExistence type="predicted"/>
<dbReference type="RefSeq" id="WP_100713579.1">
    <property type="nucleotide sequence ID" value="NZ_NPDY01000006.1"/>
</dbReference>
<keyword evidence="3" id="KW-1185">Reference proteome</keyword>
<protein>
    <submittedName>
        <fullName evidence="2">Uncharacterized protein</fullName>
    </submittedName>
</protein>
<comment type="caution">
    <text evidence="2">The sequence shown here is derived from an EMBL/GenBank/DDBJ whole genome shotgun (WGS) entry which is preliminary data.</text>
</comment>
<sequence length="144" mass="17419">MLKEKEEKSETYSWKKLIKDQKDFFRIVGILNRYYDYLRGSLEESNSQKFRKRLLETRVEDTEIYFKRFGVYEYVVFAKIRTEQGSETDSWIHLDGILQERTNFLERWIQDHPIFGIKCISDIYEESCSMISKEEVENLEACVE</sequence>
<organism evidence="2 4">
    <name type="scientific">Leptospira perolatii</name>
    <dbReference type="NCBI Taxonomy" id="2023191"/>
    <lineage>
        <taxon>Bacteria</taxon>
        <taxon>Pseudomonadati</taxon>
        <taxon>Spirochaetota</taxon>
        <taxon>Spirochaetia</taxon>
        <taxon>Leptospirales</taxon>
        <taxon>Leptospiraceae</taxon>
        <taxon>Leptospira</taxon>
    </lineage>
</organism>
<evidence type="ECO:0000313" key="4">
    <source>
        <dbReference type="Proteomes" id="UP000231990"/>
    </source>
</evidence>
<dbReference type="AlphaFoldDB" id="A0A2M9ZL19"/>
<evidence type="ECO:0000313" key="1">
    <source>
        <dbReference type="EMBL" id="PJZ69911.1"/>
    </source>
</evidence>